<feature type="region of interest" description="Disordered" evidence="1">
    <location>
        <begin position="93"/>
        <end position="113"/>
    </location>
</feature>
<dbReference type="EMBL" id="JBBPEH010000011">
    <property type="protein sequence ID" value="KAK7532389.1"/>
    <property type="molecule type" value="Genomic_DNA"/>
</dbReference>
<keyword evidence="3" id="KW-1185">Reference proteome</keyword>
<evidence type="ECO:0000256" key="1">
    <source>
        <dbReference type="SAM" id="MobiDB-lite"/>
    </source>
</evidence>
<dbReference type="Proteomes" id="UP001360953">
    <property type="component" value="Unassembled WGS sequence"/>
</dbReference>
<name>A0ABR1LAW9_9PEZI</name>
<reference evidence="2 3" key="1">
    <citation type="submission" date="2024-04" db="EMBL/GenBank/DDBJ databases">
        <title>Phyllosticta paracitricarpa is synonymous to the EU quarantine fungus P. citricarpa based on phylogenomic analyses.</title>
        <authorList>
            <consortium name="Lawrence Berkeley National Laboratory"/>
            <person name="Van ingen-buijs V.A."/>
            <person name="Van westerhoven A.C."/>
            <person name="Haridas S."/>
            <person name="Skiadas P."/>
            <person name="Martin F."/>
            <person name="Groenewald J.Z."/>
            <person name="Crous P.W."/>
            <person name="Seidl M.F."/>
        </authorList>
    </citation>
    <scope>NUCLEOTIDE SEQUENCE [LARGE SCALE GENOMIC DNA]</scope>
    <source>
        <strain evidence="2 3">CPC 17464</strain>
    </source>
</reference>
<dbReference type="RefSeq" id="XP_066652057.1">
    <property type="nucleotide sequence ID" value="XM_066793663.1"/>
</dbReference>
<gene>
    <name evidence="2" type="ORF">J3D65DRAFT_104173</name>
</gene>
<organism evidence="2 3">
    <name type="scientific">Phyllosticta citribraziliensis</name>
    <dbReference type="NCBI Taxonomy" id="989973"/>
    <lineage>
        <taxon>Eukaryota</taxon>
        <taxon>Fungi</taxon>
        <taxon>Dikarya</taxon>
        <taxon>Ascomycota</taxon>
        <taxon>Pezizomycotina</taxon>
        <taxon>Dothideomycetes</taxon>
        <taxon>Dothideomycetes incertae sedis</taxon>
        <taxon>Botryosphaeriales</taxon>
        <taxon>Phyllostictaceae</taxon>
        <taxon>Phyllosticta</taxon>
    </lineage>
</organism>
<feature type="compositionally biased region" description="Pro residues" evidence="1">
    <location>
        <begin position="99"/>
        <end position="109"/>
    </location>
</feature>
<comment type="caution">
    <text evidence="2">The sequence shown here is derived from an EMBL/GenBank/DDBJ whole genome shotgun (WGS) entry which is preliminary data.</text>
</comment>
<proteinExistence type="predicted"/>
<evidence type="ECO:0000313" key="3">
    <source>
        <dbReference type="Proteomes" id="UP001360953"/>
    </source>
</evidence>
<protein>
    <submittedName>
        <fullName evidence="2">Uncharacterized protein</fullName>
    </submittedName>
</protein>
<sequence length="208" mass="22837">MSPRLVRKRARFRQTDRQTDLFCLPLCALCGLLLLARNTHTLLHINQTVTIIILCLPSRVHKAPAACLTHPSIPPVFGLRIFCQPPTSLPHRTTTCPRHPAPVSAPSPPRLRSVPGCPHPRYQRHQRHERQSVDLSACLSSIVNRQSLAAAALHAQLAPEPEPFCPEPHRTDCPLSAPLPLPLPLPADGWMDGLTVVGAVRAMPEGAR</sequence>
<accession>A0ABR1LAW9</accession>
<dbReference type="GeneID" id="92026569"/>
<evidence type="ECO:0000313" key="2">
    <source>
        <dbReference type="EMBL" id="KAK7532389.1"/>
    </source>
</evidence>